<reference evidence="2 3" key="1">
    <citation type="submission" date="2016-10" db="EMBL/GenBank/DDBJ databases">
        <authorList>
            <person name="de Groot N.N."/>
        </authorList>
    </citation>
    <scope>NUCLEOTIDE SEQUENCE [LARGE SCALE GENOMIC DNA]</scope>
    <source>
        <strain evidence="2 3">DSM 12272</strain>
    </source>
</reference>
<evidence type="ECO:0008006" key="4">
    <source>
        <dbReference type="Google" id="ProtNLM"/>
    </source>
</evidence>
<feature type="transmembrane region" description="Helical" evidence="1">
    <location>
        <begin position="200"/>
        <end position="216"/>
    </location>
</feature>
<feature type="transmembrane region" description="Helical" evidence="1">
    <location>
        <begin position="435"/>
        <end position="452"/>
    </location>
</feature>
<feature type="transmembrane region" description="Helical" evidence="1">
    <location>
        <begin position="396"/>
        <end position="415"/>
    </location>
</feature>
<feature type="transmembrane region" description="Helical" evidence="1">
    <location>
        <begin position="148"/>
        <end position="166"/>
    </location>
</feature>
<feature type="transmembrane region" description="Helical" evidence="1">
    <location>
        <begin position="172"/>
        <end position="193"/>
    </location>
</feature>
<evidence type="ECO:0000256" key="1">
    <source>
        <dbReference type="SAM" id="Phobius"/>
    </source>
</evidence>
<dbReference type="AlphaFoldDB" id="A0A1H0VA31"/>
<keyword evidence="1" id="KW-1133">Transmembrane helix</keyword>
<feature type="transmembrane region" description="Helical" evidence="1">
    <location>
        <begin position="21"/>
        <end position="42"/>
    </location>
</feature>
<feature type="transmembrane region" description="Helical" evidence="1">
    <location>
        <begin position="222"/>
        <end position="238"/>
    </location>
</feature>
<dbReference type="EMBL" id="FNJM01000015">
    <property type="protein sequence ID" value="SDP75277.1"/>
    <property type="molecule type" value="Genomic_DNA"/>
</dbReference>
<feature type="transmembrane region" description="Helical" evidence="1">
    <location>
        <begin position="117"/>
        <end position="136"/>
    </location>
</feature>
<keyword evidence="1" id="KW-0812">Transmembrane</keyword>
<dbReference type="STRING" id="94869.SAMN04488529_11522"/>
<dbReference type="RefSeq" id="WP_089972282.1">
    <property type="nucleotide sequence ID" value="NZ_FNJM01000015.1"/>
</dbReference>
<sequence length="493" mass="56675">MYKKLDVKRLYNFIKIKMTPEITVLILIMIIGTFGLFIKPIIGIADNGDFYRIISQNGLYHLSNNDNDIMFGYFNKEYGIYKYASETTGALFSTQSIFIKLAVYISKIFNNNNIFDIRFLSIIFLSLHAVAAYLLVKVFTKDIKTQKFKYLIAIIYTFIFCDTAYISYFNSFYGEGVIIACFLLSVAILLYIIKFNKINLVNLILFSIVCLLFFGAKQQLAPIGVLAAILIIRLGYVNENKYIKILSIIIGIFFIVSAGLLYKSIKGDFDYMNRFHAMTRGSLMNGEDPEKVLENFGIDGSYSLLEGENFYKKVPSINPNDERLKEDFYENYSIPSLFIYYLKHRKEFRSILKVGIKNAYTIKPDAMGNYEKSEGKPYGAKSYFFSGWSAIKDKSVFKTSGFMILFLIIYFLCSFKSYKKSLNTKDVNGCLFEEAYLYIFLAGFSQIIISVVGAGDADIAKHEFLYNLTFDLMVIRLIMQYLIIMEGKRIGKQ</sequence>
<dbReference type="OrthoDB" id="129479at2"/>
<feature type="transmembrane region" description="Helical" evidence="1">
    <location>
        <begin position="245"/>
        <end position="265"/>
    </location>
</feature>
<accession>A0A1H0VA31</accession>
<evidence type="ECO:0000313" key="3">
    <source>
        <dbReference type="Proteomes" id="UP000198597"/>
    </source>
</evidence>
<proteinExistence type="predicted"/>
<keyword evidence="3" id="KW-1185">Reference proteome</keyword>
<keyword evidence="1" id="KW-0472">Membrane</keyword>
<feature type="transmembrane region" description="Helical" evidence="1">
    <location>
        <begin position="464"/>
        <end position="484"/>
    </location>
</feature>
<evidence type="ECO:0000313" key="2">
    <source>
        <dbReference type="EMBL" id="SDP75277.1"/>
    </source>
</evidence>
<gene>
    <name evidence="2" type="ORF">SAMN04488529_11522</name>
</gene>
<dbReference type="Proteomes" id="UP000198597">
    <property type="component" value="Unassembled WGS sequence"/>
</dbReference>
<protein>
    <recommendedName>
        <fullName evidence="4">Dolichyl-phosphate-mannose-protein mannosyltransferase</fullName>
    </recommendedName>
</protein>
<name>A0A1H0VA31_9CLOT</name>
<organism evidence="2 3">
    <name type="scientific">Clostridium gasigenes</name>
    <dbReference type="NCBI Taxonomy" id="94869"/>
    <lineage>
        <taxon>Bacteria</taxon>
        <taxon>Bacillati</taxon>
        <taxon>Bacillota</taxon>
        <taxon>Clostridia</taxon>
        <taxon>Eubacteriales</taxon>
        <taxon>Clostridiaceae</taxon>
        <taxon>Clostridium</taxon>
    </lineage>
</organism>